<dbReference type="GO" id="GO:0000981">
    <property type="term" value="F:DNA-binding transcription factor activity, RNA polymerase II-specific"/>
    <property type="evidence" value="ECO:0007669"/>
    <property type="project" value="InterPro"/>
</dbReference>
<dbReference type="PANTHER" id="PTHR36206">
    <property type="entry name" value="ASPERCRYPTIN BIOSYNTHESIS CLUSTER-SPECIFIC TRANSCRIPTION REGULATOR ATNN-RELATED"/>
    <property type="match status" value="1"/>
</dbReference>
<dbReference type="SMART" id="SM00066">
    <property type="entry name" value="GAL4"/>
    <property type="match status" value="1"/>
</dbReference>
<dbReference type="PANTHER" id="PTHR36206:SF13">
    <property type="entry name" value="TRANSCRIPTIONAL REGULATORY PROTEIN MOC3"/>
    <property type="match status" value="1"/>
</dbReference>
<reference evidence="9" key="1">
    <citation type="submission" date="2023-06" db="EMBL/GenBank/DDBJ databases">
        <title>Genome-scale phylogeny and comparative genomics of the fungal order Sordariales.</title>
        <authorList>
            <consortium name="Lawrence Berkeley National Laboratory"/>
            <person name="Hensen N."/>
            <person name="Bonometti L."/>
            <person name="Westerberg I."/>
            <person name="Brannstrom I.O."/>
            <person name="Guillou S."/>
            <person name="Cros-Aarteil S."/>
            <person name="Calhoun S."/>
            <person name="Haridas S."/>
            <person name="Kuo A."/>
            <person name="Mondo S."/>
            <person name="Pangilinan J."/>
            <person name="Riley R."/>
            <person name="LaButti K."/>
            <person name="Andreopoulos B."/>
            <person name="Lipzen A."/>
            <person name="Chen C."/>
            <person name="Yanf M."/>
            <person name="Daum C."/>
            <person name="Ng V."/>
            <person name="Clum A."/>
            <person name="Steindorff A."/>
            <person name="Ohm R."/>
            <person name="Martin F."/>
            <person name="Silar P."/>
            <person name="Natvig D."/>
            <person name="Lalanne C."/>
            <person name="Gautier V."/>
            <person name="Ament-velasquez S.L."/>
            <person name="Kruys A."/>
            <person name="Hutchinson M.I."/>
            <person name="Powell A.J."/>
            <person name="Barry K."/>
            <person name="Miller A.N."/>
            <person name="Grigoriev I.V."/>
            <person name="Debuchy R."/>
            <person name="Gladieux P."/>
            <person name="Thoren M.H."/>
            <person name="Johannesson H."/>
        </authorList>
    </citation>
    <scope>NUCLEOTIDE SEQUENCE</scope>
    <source>
        <strain evidence="9">SMH3187-1</strain>
    </source>
</reference>
<keyword evidence="10" id="KW-1185">Reference proteome</keyword>
<sequence length="559" mass="61138">MPRSPMSSTESPSPGTSTGSSSNQAPKKRTRASKPKVRTGCITCKIRRVKCGEEKPVCLRCTSTGRTCDGYDGCLSPSRNRFAMDPIEHAELAKSEFLRACQHNEALRYMRPLAPEVDGYKMDKLFLRLPPVAASTGSTFHGAFVTFWNRVSSQNHGDDALRHALVALGAVHQLYCPPEVPLPEGFTPESLEVFAIQRYNMSISRLQPHIISSNPESVRITLICCLAFIFLETLRSNHAAAVTHFINGLRILESLPAPSFCYHYTGAEGFRPDIFSMTEVIDLFGSLESSACFFPTAIRPFIAEHGYRSRLFLGGSDEPPFSNLADVHAALTRFQRDVMARMSDVSGQNPPLCPANATTQQSFLRTRSQRLDLLLSEFLSCAYPADPDISETDTLQLHLTLLHFRCSQLLLLHDTPAPPQRQNPSIHHDILRLAAQLHSCLPPPPRRRDSPLAYTDTPLAAPLYLVALDATHDPPVRSQALRLLAEALLPGGSEAAVVRVARGLERVVSAAEGSSTLWSALGLAGRGGKGSLGLVPCALTGLGCLPGVWRELVWLDGED</sequence>
<evidence type="ECO:0000256" key="2">
    <source>
        <dbReference type="ARBA" id="ARBA00022833"/>
    </source>
</evidence>
<gene>
    <name evidence="9" type="ORF">B0T18DRAFT_156553</name>
</gene>
<keyword evidence="2" id="KW-0862">Zinc</keyword>
<feature type="compositionally biased region" description="Low complexity" evidence="7">
    <location>
        <begin position="1"/>
        <end position="22"/>
    </location>
</feature>
<proteinExistence type="predicted"/>
<evidence type="ECO:0000256" key="7">
    <source>
        <dbReference type="SAM" id="MobiDB-lite"/>
    </source>
</evidence>
<accession>A0AA40EW86</accession>
<dbReference type="Pfam" id="PF11951">
    <property type="entry name" value="Fungal_trans_2"/>
    <property type="match status" value="1"/>
</dbReference>
<evidence type="ECO:0000256" key="3">
    <source>
        <dbReference type="ARBA" id="ARBA00023015"/>
    </source>
</evidence>
<dbReference type="CDD" id="cd00067">
    <property type="entry name" value="GAL4"/>
    <property type="match status" value="1"/>
</dbReference>
<keyword evidence="4" id="KW-0238">DNA-binding</keyword>
<dbReference type="GO" id="GO:0003677">
    <property type="term" value="F:DNA binding"/>
    <property type="evidence" value="ECO:0007669"/>
    <property type="project" value="UniProtKB-KW"/>
</dbReference>
<keyword evidence="1" id="KW-0479">Metal-binding</keyword>
<keyword evidence="5" id="KW-0804">Transcription</keyword>
<dbReference type="SUPFAM" id="SSF57701">
    <property type="entry name" value="Zn2/Cys6 DNA-binding domain"/>
    <property type="match status" value="1"/>
</dbReference>
<dbReference type="AlphaFoldDB" id="A0AA40EW86"/>
<dbReference type="InterPro" id="IPR052360">
    <property type="entry name" value="Transcr_Regulatory_Proteins"/>
</dbReference>
<keyword evidence="6" id="KW-0539">Nucleus</keyword>
<dbReference type="InterPro" id="IPR001138">
    <property type="entry name" value="Zn2Cys6_DnaBD"/>
</dbReference>
<dbReference type="InterPro" id="IPR021858">
    <property type="entry name" value="Fun_TF"/>
</dbReference>
<evidence type="ECO:0000259" key="8">
    <source>
        <dbReference type="PROSITE" id="PS50048"/>
    </source>
</evidence>
<keyword evidence="3" id="KW-0805">Transcription regulation</keyword>
<protein>
    <recommendedName>
        <fullName evidence="8">Zn(2)-C6 fungal-type domain-containing protein</fullName>
    </recommendedName>
</protein>
<dbReference type="EMBL" id="JAUKUD010000004">
    <property type="protein sequence ID" value="KAK0746660.1"/>
    <property type="molecule type" value="Genomic_DNA"/>
</dbReference>
<evidence type="ECO:0000256" key="4">
    <source>
        <dbReference type="ARBA" id="ARBA00023125"/>
    </source>
</evidence>
<name>A0AA40EW86_9PEZI</name>
<dbReference type="InterPro" id="IPR036864">
    <property type="entry name" value="Zn2-C6_fun-type_DNA-bd_sf"/>
</dbReference>
<comment type="caution">
    <text evidence="9">The sequence shown here is derived from an EMBL/GenBank/DDBJ whole genome shotgun (WGS) entry which is preliminary data.</text>
</comment>
<organism evidence="9 10">
    <name type="scientific">Schizothecium vesticola</name>
    <dbReference type="NCBI Taxonomy" id="314040"/>
    <lineage>
        <taxon>Eukaryota</taxon>
        <taxon>Fungi</taxon>
        <taxon>Dikarya</taxon>
        <taxon>Ascomycota</taxon>
        <taxon>Pezizomycotina</taxon>
        <taxon>Sordariomycetes</taxon>
        <taxon>Sordariomycetidae</taxon>
        <taxon>Sordariales</taxon>
        <taxon>Schizotheciaceae</taxon>
        <taxon>Schizothecium</taxon>
    </lineage>
</organism>
<evidence type="ECO:0000313" key="10">
    <source>
        <dbReference type="Proteomes" id="UP001172155"/>
    </source>
</evidence>
<evidence type="ECO:0000256" key="6">
    <source>
        <dbReference type="ARBA" id="ARBA00023242"/>
    </source>
</evidence>
<dbReference type="Pfam" id="PF00172">
    <property type="entry name" value="Zn_clus"/>
    <property type="match status" value="1"/>
</dbReference>
<dbReference type="Proteomes" id="UP001172155">
    <property type="component" value="Unassembled WGS sequence"/>
</dbReference>
<evidence type="ECO:0000313" key="9">
    <source>
        <dbReference type="EMBL" id="KAK0746660.1"/>
    </source>
</evidence>
<evidence type="ECO:0000256" key="5">
    <source>
        <dbReference type="ARBA" id="ARBA00023163"/>
    </source>
</evidence>
<dbReference type="PROSITE" id="PS50048">
    <property type="entry name" value="ZN2_CY6_FUNGAL_2"/>
    <property type="match status" value="1"/>
</dbReference>
<evidence type="ECO:0000256" key="1">
    <source>
        <dbReference type="ARBA" id="ARBA00022723"/>
    </source>
</evidence>
<dbReference type="GO" id="GO:0008270">
    <property type="term" value="F:zinc ion binding"/>
    <property type="evidence" value="ECO:0007669"/>
    <property type="project" value="InterPro"/>
</dbReference>
<dbReference type="Gene3D" id="4.10.240.10">
    <property type="entry name" value="Zn(2)-C6 fungal-type DNA-binding domain"/>
    <property type="match status" value="1"/>
</dbReference>
<feature type="domain" description="Zn(2)-C6 fungal-type" evidence="8">
    <location>
        <begin position="40"/>
        <end position="68"/>
    </location>
</feature>
<dbReference type="PROSITE" id="PS00463">
    <property type="entry name" value="ZN2_CY6_FUNGAL_1"/>
    <property type="match status" value="1"/>
</dbReference>
<feature type="region of interest" description="Disordered" evidence="7">
    <location>
        <begin position="1"/>
        <end position="34"/>
    </location>
</feature>